<dbReference type="InterPro" id="IPR037185">
    <property type="entry name" value="EmrE-like"/>
</dbReference>
<dbReference type="Proteomes" id="UP000016587">
    <property type="component" value="Chromosome"/>
</dbReference>
<feature type="domain" description="EamA" evidence="2">
    <location>
        <begin position="3"/>
        <end position="138"/>
    </location>
</feature>
<dbReference type="STRING" id="1121448.DGI_2410"/>
<dbReference type="EMBL" id="CP006585">
    <property type="protein sequence ID" value="AGW14158.1"/>
    <property type="molecule type" value="Genomic_DNA"/>
</dbReference>
<keyword evidence="1" id="KW-0472">Membrane</keyword>
<evidence type="ECO:0000259" key="2">
    <source>
        <dbReference type="Pfam" id="PF00892"/>
    </source>
</evidence>
<dbReference type="SUPFAM" id="SSF103481">
    <property type="entry name" value="Multidrug resistance efflux transporter EmrE"/>
    <property type="match status" value="2"/>
</dbReference>
<dbReference type="InterPro" id="IPR000620">
    <property type="entry name" value="EamA_dom"/>
</dbReference>
<reference evidence="4" key="2">
    <citation type="submission" date="2013-07" db="EMBL/GenBank/DDBJ databases">
        <authorList>
            <person name="Morais-Silva F.O."/>
            <person name="Rezende A.M."/>
            <person name="Pimentel C."/>
            <person name="Resende D.M."/>
            <person name="Santos C.I."/>
            <person name="Clemente C."/>
            <person name="de Oliveira L.M."/>
            <person name="da Silva S.M."/>
            <person name="Costa D.A."/>
            <person name="Varela-Raposo A."/>
            <person name="Horacio E.C.A."/>
            <person name="Matos M."/>
            <person name="Flores O."/>
            <person name="Ruiz J.C."/>
            <person name="Rodrigues-Pousada C."/>
        </authorList>
    </citation>
    <scope>NUCLEOTIDE SEQUENCE [LARGE SCALE GENOMIC DNA]</scope>
    <source>
        <strain evidence="4">ATCC 19364 / DSM 1382 / NCIMB 9332 / VKM B-1759</strain>
    </source>
</reference>
<proteinExistence type="predicted"/>
<dbReference type="HOGENOM" id="CLU_033863_4_1_7"/>
<dbReference type="KEGG" id="dgg:DGI_2410"/>
<keyword evidence="1" id="KW-0812">Transmembrane</keyword>
<dbReference type="PANTHER" id="PTHR12715:SF4">
    <property type="entry name" value="EAMA DOMAIN-CONTAINING PROTEIN"/>
    <property type="match status" value="1"/>
</dbReference>
<feature type="transmembrane region" description="Helical" evidence="1">
    <location>
        <begin position="211"/>
        <end position="231"/>
    </location>
</feature>
<feature type="transmembrane region" description="Helical" evidence="1">
    <location>
        <begin position="66"/>
        <end position="84"/>
    </location>
</feature>
<feature type="transmembrane region" description="Helical" evidence="1">
    <location>
        <begin position="96"/>
        <end position="115"/>
    </location>
</feature>
<evidence type="ECO:0000313" key="4">
    <source>
        <dbReference type="Proteomes" id="UP000016587"/>
    </source>
</evidence>
<organism evidence="3 4">
    <name type="scientific">Megalodesulfovibrio gigas (strain ATCC 19364 / DSM 1382 / NCIMB 9332 / VKM B-1759)</name>
    <name type="common">Desulfovibrio gigas</name>
    <dbReference type="NCBI Taxonomy" id="1121448"/>
    <lineage>
        <taxon>Bacteria</taxon>
        <taxon>Pseudomonadati</taxon>
        <taxon>Thermodesulfobacteriota</taxon>
        <taxon>Desulfovibrionia</taxon>
        <taxon>Desulfovibrionales</taxon>
        <taxon>Desulfovibrionaceae</taxon>
        <taxon>Megalodesulfovibrio</taxon>
    </lineage>
</organism>
<feature type="transmembrane region" description="Helical" evidence="1">
    <location>
        <begin position="267"/>
        <end position="290"/>
    </location>
</feature>
<feature type="transmembrane region" description="Helical" evidence="1">
    <location>
        <begin position="238"/>
        <end position="261"/>
    </location>
</feature>
<feature type="transmembrane region" description="Helical" evidence="1">
    <location>
        <begin position="122"/>
        <end position="139"/>
    </location>
</feature>
<dbReference type="eggNOG" id="COG0697">
    <property type="taxonomic scope" value="Bacteria"/>
</dbReference>
<reference evidence="3 4" key="1">
    <citation type="journal article" date="2013" name="J. Bacteriol.">
        <title>Roles of HynAB and Ech, the only two hydrogenases found in the model sulfate reducer Desulfovibrio gigas.</title>
        <authorList>
            <person name="Morais-Silva F.O."/>
            <person name="Santos C.I."/>
            <person name="Rodrigues R."/>
            <person name="Pereira I.A."/>
            <person name="Rodrigues-Pousada C."/>
        </authorList>
    </citation>
    <scope>NUCLEOTIDE SEQUENCE [LARGE SCALE GENOMIC DNA]</scope>
    <source>
        <strain evidence="4">ATCC 19364 / DSM 1382 / NCIMB 9332 / VKM B-1759</strain>
    </source>
</reference>
<dbReference type="Pfam" id="PF00892">
    <property type="entry name" value="EamA"/>
    <property type="match status" value="2"/>
</dbReference>
<gene>
    <name evidence="3" type="ORF">DGI_2410</name>
</gene>
<feature type="transmembrane region" description="Helical" evidence="1">
    <location>
        <begin position="151"/>
        <end position="168"/>
    </location>
</feature>
<dbReference type="AlphaFoldDB" id="T2GCZ2"/>
<keyword evidence="4" id="KW-1185">Reference proteome</keyword>
<accession>T2GCZ2</accession>
<evidence type="ECO:0000256" key="1">
    <source>
        <dbReference type="SAM" id="Phobius"/>
    </source>
</evidence>
<protein>
    <recommendedName>
        <fullName evidence="2">EamA domain-containing protein</fullName>
    </recommendedName>
</protein>
<dbReference type="PATRIC" id="fig|1121448.10.peg.2362"/>
<dbReference type="InterPro" id="IPR052756">
    <property type="entry name" value="Alkyne_AA_exporter"/>
</dbReference>
<keyword evidence="1" id="KW-1133">Transmembrane helix</keyword>
<dbReference type="PANTHER" id="PTHR12715">
    <property type="entry name" value="TRANSPORTER, DRUG/METABOLITE EXPORTER FAMILY"/>
    <property type="match status" value="1"/>
</dbReference>
<name>T2GCZ2_MEGG1</name>
<feature type="transmembrane region" description="Helical" evidence="1">
    <location>
        <begin position="180"/>
        <end position="199"/>
    </location>
</feature>
<evidence type="ECO:0000313" key="3">
    <source>
        <dbReference type="EMBL" id="AGW14158.1"/>
    </source>
</evidence>
<dbReference type="GO" id="GO:0016020">
    <property type="term" value="C:membrane"/>
    <property type="evidence" value="ECO:0007669"/>
    <property type="project" value="InterPro"/>
</dbReference>
<dbReference type="Gene3D" id="1.10.3730.20">
    <property type="match status" value="1"/>
</dbReference>
<sequence length="296" mass="31479">MAVAALCVALLFWSSAFVAIRAALPDFSPGHLACLRFLTASACLVPMVIVHRLRNGFFPPPRLRDLPGIFLHGFVGFFVYHMLLNEGEKTVTGASAAFLIGAIPVCSTLLAALFLKEALTRRAILGLVVSILGVTIIALGEGGGLTFDRGALLVLVAAVAESVYFVAIKERLARYGSLAYTIYTMWAGTIFLCLSLPGLGDAVAKASPQGFWSVIYLGVCPAALGYVLWNYALSKGQVGWISSTQFSQPFIAMAVGLVWLGELPGQLSILGGLVAIFGAAITTGQLKLLARRWRKA</sequence>
<feature type="domain" description="EamA" evidence="2">
    <location>
        <begin position="149"/>
        <end position="283"/>
    </location>
</feature>
<feature type="transmembrane region" description="Helical" evidence="1">
    <location>
        <begin position="37"/>
        <end position="54"/>
    </location>
</feature>